<comment type="similarity">
    <text evidence="1">Belongs to the UPF0235 family.</text>
</comment>
<reference evidence="2 3" key="1">
    <citation type="submission" date="2019-12" db="EMBL/GenBank/DDBJ databases">
        <authorList>
            <person name="Wolfe R."/>
            <person name="Danczak R."/>
            <person name="Wilkins M."/>
        </authorList>
    </citation>
    <scope>NUCLEOTIDE SEQUENCE [LARGE SCALE GENOMIC DNA]</scope>
    <source>
        <strain evidence="2">X2_MaxBin.013</strain>
    </source>
</reference>
<gene>
    <name evidence="2" type="ORF">FD145_1149</name>
</gene>
<sequence>MASKSGLKSNNFMTEILVEIRVVLNADHNELKGSRLYLASPEHNNQTNEILIDLMAEHYNVKKNKIKIMKGLNSLQKTIKII</sequence>
<evidence type="ECO:0000313" key="3">
    <source>
        <dbReference type="Proteomes" id="UP000488506"/>
    </source>
</evidence>
<evidence type="ECO:0008006" key="4">
    <source>
        <dbReference type="Google" id="ProtNLM"/>
    </source>
</evidence>
<dbReference type="InterPro" id="IPR036591">
    <property type="entry name" value="YggU-like_sf"/>
</dbReference>
<accession>A0A833L0D4</accession>
<dbReference type="InterPro" id="IPR003746">
    <property type="entry name" value="DUF167"/>
</dbReference>
<evidence type="ECO:0000256" key="1">
    <source>
        <dbReference type="ARBA" id="ARBA00010364"/>
    </source>
</evidence>
<evidence type="ECO:0000313" key="2">
    <source>
        <dbReference type="EMBL" id="KAF0133690.1"/>
    </source>
</evidence>
<organism evidence="2 3">
    <name type="scientific">Candidatus Saganbacteria bacterium</name>
    <dbReference type="NCBI Taxonomy" id="2575572"/>
    <lineage>
        <taxon>Bacteria</taxon>
        <taxon>Bacillati</taxon>
        <taxon>Saganbacteria</taxon>
    </lineage>
</organism>
<name>A0A833L0D4_UNCSA</name>
<dbReference type="Pfam" id="PF02594">
    <property type="entry name" value="DUF167"/>
    <property type="match status" value="1"/>
</dbReference>
<dbReference type="SUPFAM" id="SSF69786">
    <property type="entry name" value="YggU-like"/>
    <property type="match status" value="1"/>
</dbReference>
<comment type="caution">
    <text evidence="2">The sequence shown here is derived from an EMBL/GenBank/DDBJ whole genome shotgun (WGS) entry which is preliminary data.</text>
</comment>
<dbReference type="AlphaFoldDB" id="A0A833L0D4"/>
<dbReference type="Gene3D" id="3.30.1200.10">
    <property type="entry name" value="YggU-like"/>
    <property type="match status" value="1"/>
</dbReference>
<dbReference type="EMBL" id="WPAF01000020">
    <property type="protein sequence ID" value="KAF0133690.1"/>
    <property type="molecule type" value="Genomic_DNA"/>
</dbReference>
<protein>
    <recommendedName>
        <fullName evidence="4">DUF167 domain-containing protein</fullName>
    </recommendedName>
</protein>
<dbReference type="Proteomes" id="UP000488506">
    <property type="component" value="Unassembled WGS sequence"/>
</dbReference>
<dbReference type="SMART" id="SM01152">
    <property type="entry name" value="DUF167"/>
    <property type="match status" value="1"/>
</dbReference>
<proteinExistence type="inferred from homology"/>